<gene>
    <name evidence="1" type="ORF">Z517_09355</name>
</gene>
<evidence type="ECO:0000313" key="2">
    <source>
        <dbReference type="Proteomes" id="UP000053029"/>
    </source>
</evidence>
<dbReference type="RefSeq" id="XP_013280719.1">
    <property type="nucleotide sequence ID" value="XM_013425265.1"/>
</dbReference>
<accession>A0A0D2DGV3</accession>
<evidence type="ECO:0000313" key="1">
    <source>
        <dbReference type="EMBL" id="KIW76911.1"/>
    </source>
</evidence>
<dbReference type="EMBL" id="KN846974">
    <property type="protein sequence ID" value="KIW76911.1"/>
    <property type="molecule type" value="Genomic_DNA"/>
</dbReference>
<sequence length="194" mass="21419">MQLQRLILNCRIDWSAVQMASEEWGFNVLRFQKATCMAQGSELACSVNMQRAAARSFKGQRAESQNPRRITVQLQSPRHEIAMLLTAVEARLSGSIMKCEFKNKGLAILPSSNVQTIVRHLILQLLDKHSSGLGSLQVSPGFDKYRLRPLLASVARDSLPSFVPGKTCTATRSFQPSNLQTTSSSVNGLVKSQD</sequence>
<dbReference type="Proteomes" id="UP000053029">
    <property type="component" value="Unassembled WGS sequence"/>
</dbReference>
<dbReference type="AlphaFoldDB" id="A0A0D2DGV3"/>
<proteinExistence type="predicted"/>
<dbReference type="HOGENOM" id="CLU_1402472_0_0_1"/>
<reference evidence="1 2" key="1">
    <citation type="submission" date="2015-01" db="EMBL/GenBank/DDBJ databases">
        <title>The Genome Sequence of Fonsecaea pedrosoi CBS 271.37.</title>
        <authorList>
            <consortium name="The Broad Institute Genomics Platform"/>
            <person name="Cuomo C."/>
            <person name="de Hoog S."/>
            <person name="Gorbushina A."/>
            <person name="Stielow B."/>
            <person name="Teixiera M."/>
            <person name="Abouelleil A."/>
            <person name="Chapman S.B."/>
            <person name="Priest M."/>
            <person name="Young S.K."/>
            <person name="Wortman J."/>
            <person name="Nusbaum C."/>
            <person name="Birren B."/>
        </authorList>
    </citation>
    <scope>NUCLEOTIDE SEQUENCE [LARGE SCALE GENOMIC DNA]</scope>
    <source>
        <strain evidence="1 2">CBS 271.37</strain>
    </source>
</reference>
<keyword evidence="2" id="KW-1185">Reference proteome</keyword>
<dbReference type="GeneID" id="25308845"/>
<dbReference type="VEuPathDB" id="FungiDB:Z517_09355"/>
<protein>
    <submittedName>
        <fullName evidence="1">Uncharacterized protein</fullName>
    </submittedName>
</protein>
<name>A0A0D2DGV3_9EURO</name>
<organism evidence="1 2">
    <name type="scientific">Fonsecaea pedrosoi CBS 271.37</name>
    <dbReference type="NCBI Taxonomy" id="1442368"/>
    <lineage>
        <taxon>Eukaryota</taxon>
        <taxon>Fungi</taxon>
        <taxon>Dikarya</taxon>
        <taxon>Ascomycota</taxon>
        <taxon>Pezizomycotina</taxon>
        <taxon>Eurotiomycetes</taxon>
        <taxon>Chaetothyriomycetidae</taxon>
        <taxon>Chaetothyriales</taxon>
        <taxon>Herpotrichiellaceae</taxon>
        <taxon>Fonsecaea</taxon>
    </lineage>
</organism>